<feature type="region of interest" description="Disordered" evidence="1">
    <location>
        <begin position="58"/>
        <end position="101"/>
    </location>
</feature>
<sequence>MKTIHKVIIGGTVGVVVAAVTLVTVGRTAPGAFSTLSRPITPAFAARFQPTPPVIAGIGSTRELTPVQLDGEPTRELGAPPQARGEASDERGHHASGKHGR</sequence>
<name>A0ABP8HW80_9BURK</name>
<protein>
    <submittedName>
        <fullName evidence="3">Uncharacterized protein</fullName>
    </submittedName>
</protein>
<keyword evidence="2" id="KW-0812">Transmembrane</keyword>
<comment type="caution">
    <text evidence="3">The sequence shown here is derived from an EMBL/GenBank/DDBJ whole genome shotgun (WGS) entry which is preliminary data.</text>
</comment>
<gene>
    <name evidence="3" type="ORF">GCM10023165_30450</name>
</gene>
<accession>A0ABP8HW80</accession>
<keyword evidence="4" id="KW-1185">Reference proteome</keyword>
<organism evidence="3 4">
    <name type="scientific">Variovorax defluvii</name>
    <dbReference type="NCBI Taxonomy" id="913761"/>
    <lineage>
        <taxon>Bacteria</taxon>
        <taxon>Pseudomonadati</taxon>
        <taxon>Pseudomonadota</taxon>
        <taxon>Betaproteobacteria</taxon>
        <taxon>Burkholderiales</taxon>
        <taxon>Comamonadaceae</taxon>
        <taxon>Variovorax</taxon>
    </lineage>
</organism>
<dbReference type="EMBL" id="BAABGJ010000030">
    <property type="protein sequence ID" value="GAA4345964.1"/>
    <property type="molecule type" value="Genomic_DNA"/>
</dbReference>
<evidence type="ECO:0000313" key="3">
    <source>
        <dbReference type="EMBL" id="GAA4345964.1"/>
    </source>
</evidence>
<proteinExistence type="predicted"/>
<keyword evidence="2" id="KW-0472">Membrane</keyword>
<dbReference type="Proteomes" id="UP001500975">
    <property type="component" value="Unassembled WGS sequence"/>
</dbReference>
<feature type="transmembrane region" description="Helical" evidence="2">
    <location>
        <begin position="7"/>
        <end position="26"/>
    </location>
</feature>
<reference evidence="4" key="1">
    <citation type="journal article" date="2019" name="Int. J. Syst. Evol. Microbiol.">
        <title>The Global Catalogue of Microorganisms (GCM) 10K type strain sequencing project: providing services to taxonomists for standard genome sequencing and annotation.</title>
        <authorList>
            <consortium name="The Broad Institute Genomics Platform"/>
            <consortium name="The Broad Institute Genome Sequencing Center for Infectious Disease"/>
            <person name="Wu L."/>
            <person name="Ma J."/>
        </authorList>
    </citation>
    <scope>NUCLEOTIDE SEQUENCE [LARGE SCALE GENOMIC DNA]</scope>
    <source>
        <strain evidence="4">JCM 17804</strain>
    </source>
</reference>
<evidence type="ECO:0000313" key="4">
    <source>
        <dbReference type="Proteomes" id="UP001500975"/>
    </source>
</evidence>
<evidence type="ECO:0000256" key="1">
    <source>
        <dbReference type="SAM" id="MobiDB-lite"/>
    </source>
</evidence>
<keyword evidence="2" id="KW-1133">Transmembrane helix</keyword>
<evidence type="ECO:0000256" key="2">
    <source>
        <dbReference type="SAM" id="Phobius"/>
    </source>
</evidence>
<dbReference type="RefSeq" id="WP_345538905.1">
    <property type="nucleotide sequence ID" value="NZ_BAABGJ010000030.1"/>
</dbReference>